<feature type="compositionally biased region" description="Basic and acidic residues" evidence="1">
    <location>
        <begin position="2104"/>
        <end position="2161"/>
    </location>
</feature>
<feature type="compositionally biased region" description="Polar residues" evidence="1">
    <location>
        <begin position="573"/>
        <end position="593"/>
    </location>
</feature>
<feature type="compositionally biased region" description="Acidic residues" evidence="1">
    <location>
        <begin position="764"/>
        <end position="779"/>
    </location>
</feature>
<feature type="region of interest" description="Disordered" evidence="1">
    <location>
        <begin position="973"/>
        <end position="1011"/>
    </location>
</feature>
<feature type="region of interest" description="Disordered" evidence="1">
    <location>
        <begin position="829"/>
        <end position="918"/>
    </location>
</feature>
<feature type="compositionally biased region" description="Basic and acidic residues" evidence="1">
    <location>
        <begin position="1225"/>
        <end position="1248"/>
    </location>
</feature>
<dbReference type="EMBL" id="ML976674">
    <property type="protein sequence ID" value="KAF1974635.1"/>
    <property type="molecule type" value="Genomic_DNA"/>
</dbReference>
<feature type="compositionally biased region" description="Low complexity" evidence="1">
    <location>
        <begin position="414"/>
        <end position="428"/>
    </location>
</feature>
<dbReference type="CDD" id="cd00167">
    <property type="entry name" value="SANT"/>
    <property type="match status" value="2"/>
</dbReference>
<feature type="compositionally biased region" description="Polar residues" evidence="1">
    <location>
        <begin position="1876"/>
        <end position="1890"/>
    </location>
</feature>
<feature type="region of interest" description="Disordered" evidence="1">
    <location>
        <begin position="1467"/>
        <end position="2203"/>
    </location>
</feature>
<feature type="compositionally biased region" description="Polar residues" evidence="1">
    <location>
        <begin position="1903"/>
        <end position="1912"/>
    </location>
</feature>
<feature type="compositionally biased region" description="Low complexity" evidence="1">
    <location>
        <begin position="1526"/>
        <end position="1536"/>
    </location>
</feature>
<feature type="compositionally biased region" description="Polar residues" evidence="1">
    <location>
        <begin position="1854"/>
        <end position="1868"/>
    </location>
</feature>
<dbReference type="InterPro" id="IPR051571">
    <property type="entry name" value="N-CoR_corepressor"/>
</dbReference>
<reference evidence="3" key="1">
    <citation type="journal article" date="2020" name="Stud. Mycol.">
        <title>101 Dothideomycetes genomes: a test case for predicting lifestyles and emergence of pathogens.</title>
        <authorList>
            <person name="Haridas S."/>
            <person name="Albert R."/>
            <person name="Binder M."/>
            <person name="Bloem J."/>
            <person name="Labutti K."/>
            <person name="Salamov A."/>
            <person name="Andreopoulos B."/>
            <person name="Baker S."/>
            <person name="Barry K."/>
            <person name="Bills G."/>
            <person name="Bluhm B."/>
            <person name="Cannon C."/>
            <person name="Castanera R."/>
            <person name="Culley D."/>
            <person name="Daum C."/>
            <person name="Ezra D."/>
            <person name="Gonzalez J."/>
            <person name="Henrissat B."/>
            <person name="Kuo A."/>
            <person name="Liang C."/>
            <person name="Lipzen A."/>
            <person name="Lutzoni F."/>
            <person name="Magnuson J."/>
            <person name="Mondo S."/>
            <person name="Nolan M."/>
            <person name="Ohm R."/>
            <person name="Pangilinan J."/>
            <person name="Park H.-J."/>
            <person name="Ramirez L."/>
            <person name="Alfaro M."/>
            <person name="Sun H."/>
            <person name="Tritt A."/>
            <person name="Yoshinaga Y."/>
            <person name="Zwiers L.-H."/>
            <person name="Turgeon B."/>
            <person name="Goodwin S."/>
            <person name="Spatafora J."/>
            <person name="Crous P."/>
            <person name="Grigoriev I."/>
        </authorList>
    </citation>
    <scope>NUCLEOTIDE SEQUENCE</scope>
    <source>
        <strain evidence="3">CBS 107.79</strain>
    </source>
</reference>
<feature type="region of interest" description="Disordered" evidence="1">
    <location>
        <begin position="1382"/>
        <end position="1428"/>
    </location>
</feature>
<dbReference type="Proteomes" id="UP000800036">
    <property type="component" value="Unassembled WGS sequence"/>
</dbReference>
<feature type="compositionally biased region" description="Basic and acidic residues" evidence="1">
    <location>
        <begin position="143"/>
        <end position="171"/>
    </location>
</feature>
<feature type="compositionally biased region" description="Polar residues" evidence="1">
    <location>
        <begin position="1472"/>
        <end position="1482"/>
    </location>
</feature>
<feature type="compositionally biased region" description="Pro residues" evidence="1">
    <location>
        <begin position="2166"/>
        <end position="2183"/>
    </location>
</feature>
<feature type="compositionally biased region" description="Basic and acidic residues" evidence="1">
    <location>
        <begin position="118"/>
        <end position="136"/>
    </location>
</feature>
<dbReference type="Pfam" id="PF00249">
    <property type="entry name" value="Myb_DNA-binding"/>
    <property type="match status" value="1"/>
</dbReference>
<feature type="compositionally biased region" description="Polar residues" evidence="1">
    <location>
        <begin position="492"/>
        <end position="515"/>
    </location>
</feature>
<feature type="domain" description="Myb-like" evidence="2">
    <location>
        <begin position="1332"/>
        <end position="1374"/>
    </location>
</feature>
<feature type="compositionally biased region" description="Basic and acidic residues" evidence="1">
    <location>
        <begin position="449"/>
        <end position="458"/>
    </location>
</feature>
<feature type="compositionally biased region" description="Polar residues" evidence="1">
    <location>
        <begin position="1970"/>
        <end position="1984"/>
    </location>
</feature>
<dbReference type="OrthoDB" id="10258692at2759"/>
<feature type="compositionally biased region" description="Basic and acidic residues" evidence="1">
    <location>
        <begin position="7"/>
        <end position="24"/>
    </location>
</feature>
<evidence type="ECO:0000259" key="2">
    <source>
        <dbReference type="PROSITE" id="PS50090"/>
    </source>
</evidence>
<name>A0A6A5VBV8_9PLEO</name>
<feature type="region of interest" description="Disordered" evidence="1">
    <location>
        <begin position="1151"/>
        <end position="1257"/>
    </location>
</feature>
<evidence type="ECO:0000313" key="3">
    <source>
        <dbReference type="EMBL" id="KAF1974635.1"/>
    </source>
</evidence>
<dbReference type="PANTHER" id="PTHR13992:SF39">
    <property type="entry name" value="SMRTER, ISOFORM G"/>
    <property type="match status" value="1"/>
</dbReference>
<gene>
    <name evidence="3" type="ORF">BU23DRAFT_96525</name>
</gene>
<dbReference type="SUPFAM" id="SSF46689">
    <property type="entry name" value="Homeodomain-like"/>
    <property type="match status" value="1"/>
</dbReference>
<dbReference type="SMART" id="SM00717">
    <property type="entry name" value="SANT"/>
    <property type="match status" value="2"/>
</dbReference>
<feature type="compositionally biased region" description="Polar residues" evidence="1">
    <location>
        <begin position="1626"/>
        <end position="1640"/>
    </location>
</feature>
<feature type="compositionally biased region" description="Basic and acidic residues" evidence="1">
    <location>
        <begin position="1957"/>
        <end position="1969"/>
    </location>
</feature>
<feature type="compositionally biased region" description="Polar residues" evidence="1">
    <location>
        <begin position="460"/>
        <end position="472"/>
    </location>
</feature>
<feature type="compositionally biased region" description="Polar residues" evidence="1">
    <location>
        <begin position="400"/>
        <end position="412"/>
    </location>
</feature>
<feature type="compositionally biased region" description="Polar residues" evidence="1">
    <location>
        <begin position="1825"/>
        <end position="1838"/>
    </location>
</feature>
<feature type="compositionally biased region" description="Basic and acidic residues" evidence="1">
    <location>
        <begin position="345"/>
        <end position="358"/>
    </location>
</feature>
<feature type="compositionally biased region" description="Basic and acidic residues" evidence="1">
    <location>
        <begin position="2001"/>
        <end position="2040"/>
    </location>
</feature>
<feature type="compositionally biased region" description="Basic and acidic residues" evidence="1">
    <location>
        <begin position="1558"/>
        <end position="1570"/>
    </location>
</feature>
<feature type="compositionally biased region" description="Basic residues" evidence="1">
    <location>
        <begin position="1152"/>
        <end position="1165"/>
    </location>
</feature>
<feature type="compositionally biased region" description="Low complexity" evidence="1">
    <location>
        <begin position="1688"/>
        <end position="1703"/>
    </location>
</feature>
<feature type="compositionally biased region" description="Basic and acidic residues" evidence="1">
    <location>
        <begin position="657"/>
        <end position="669"/>
    </location>
</feature>
<feature type="compositionally biased region" description="Low complexity" evidence="1">
    <location>
        <begin position="373"/>
        <end position="384"/>
    </location>
</feature>
<feature type="region of interest" description="Disordered" evidence="1">
    <location>
        <begin position="1034"/>
        <end position="1054"/>
    </location>
</feature>
<sequence length="2203" mass="242435">MSSSRYPDSRYVRDRSPPFRDRRQSTYGSTYPPRANDSGPRSNADSSGFPPRETPRGPKSVVDGPRGPPAGGPSGPPSAPRDGRGRGFAGRGEAPSLRDAPPLSSIPHPHPSHNSWRASDRDRDRDFDRDRRDRRPSPPRRSPVRDSRDNRDQRDFPPRDLDISRARRNSRDGPPSAGSTYSDPPLNTGSSYRGSGFGRGRGGRDFHGEGRGRGRPMYPDDRDRHHEGRDRIPDRSYRPRSRSRDPVRRDRDARDERDRDFDRRERDDRRFVPREYDSYIGPAGAKPGPRALDTHRGSTTLDSRHLPGTPTGAAPHSTHHSPADRHGPPVDSYTRRVSIATDALGNKDARREPGRDDLLLASRAEASRERYAPRASSPPAAVPAFGSNVWRNPLLDVKPTTASQPPKLTPSTPSVPAQPAPAGAVPATPTAPKPSVPAGLSTAPPTGPKADRAPERQIADPQSQIQSSNQAADSKMPLEQPRIDARPPLALPTTSNNGISPSNTEPKSSALVNMNASHSAISPPAGPSAATRVPPTGPQAALRANVSPSFPRPARLPYINNPRDPSPNAVQPAISSRSGSGNGTIMLSNTSPKTLPANIPTGPKADRGNQMAARPPMYPPPDRSGFAASRMSMNGPPKSMQWVRPGLNLNNRTTIPTKREFPSEDRDRAFNMAPKAPKLEAGISAPESQRAEKAKSDSPSIVRPPGDLGVGRDRRASGDHRRADSPKPASIETRRFSNVSMGEAPPATEKPPVSAASSAPEVLQDSDEDLDLDEDDFAESEAKYNREKALLESKRIDLSAPHLRATTPLQEIMLLANLTADHLPQEEPKVAEPTFVPSPKTSPVVPQESTTAELPTPKAEETEDVDMEYREEDEKQLAPATRALRLRRGTDADHEDAPDLSSLPFLGSGPPTPVSELEGPRVSDIVMLAIRDKLRKSIEPERDTEDALEEYAAAYRQWRMHIRVLDTAKDSDSLERPASVEPSVKVTTPGLDTSVMGPILDAPAPTTGRRGHASRWATEFDLELAMQESLRTAELEREQHEKEPRRSWADPEKEAEVPAELTDYELQRRRFIDTNFQREPGQGIFAFHYEPPEDDFTEEEHRIMVQQYRDQYAKKWGKLAEILYKEAGTSRTYKDCINHYYATKWQKEYKGKVRRGRGGPRRRGGAGRGRGAIANMERPDPSAEDGLAPALTETGRPRRSAAPTFGAETDQDPTTSTPTPGRVRRQTDADGTQEKVGRRGKTGKDKGGRKAKAQPLAVVPAGSPVKVERKPMGVKMEDEFNKVGDMPLPMQGGMQDEPMILQAEPQYHPILGMTDRPRLQPTSSRAGPSSYWSVTEQTDFQKNVAHFGTDWAAIATHMGTKTQTMVKNQYLRLVEGGSKELEKAAEEADERRNRGIDLGLPPVPTPAQKRRYESTQTTVPRTLAPTPDTPGGFPMGLSKASPPSIPSGARFPSIAQAPQSKPLVPGTPYSMPDSSLVSIPQPQQSPPTHAVRQSINHLSQLDTRRQGPIAGFFSDELPRGMEHRPPSQSSNIPPNSRALPSHAQTQIHAQSPLFRPAFQEREPPRVEQQQDRYQPQHVRHISGEARHGRPFGSGAVQGRPSANAGSPENRPLSYQHRHQHSLVDTAVQSPISMSPAQQVPSRAALATPPVKEESRHYPVSYPQVQTQQPMHIPTQPQAYAPSSSSLTPAQVSAPTSSASSAPKPVEPPRKSNLMSLLNDEQPEEPKRKKPVEQSVPSHTPTPQQQTPIAAPPPPPASQPLPQQRRDPYVEATTQPQPPYGRLPYAQQPGMAQIPGRQVVDLTRDQTPAGRHSRDEWQRQYPGHSQAAQGPAINSSHPNIPQPVYSDRTAFLSGNHRSVLTQHNQSRHNPSPPPLSAFQNSPHLHSRTPSLSGPPGQQPRHGMSASTASQLVQAPSGASHILQPNPYAQVDPPGGGTQSAGPVGMRPSPHLHTSHLGGQRDVHSRNEHSQVHNGNLAYSNPQTPSEQHHGAPHVRGPSMADQFRREPREIHHEFDPRTIDRDMSREIQHRADALLREREPMLSRSVGPPPTHQDLRYQPPPQDRAFGGQQRSHTPLSRSDHGPPPLQHPPRSSLGDNHPLYGGHSRPEERFRDPFARENNRLREEQAQREEFYAGHRERERREREIHELRERDAQMQRERMMGKGPPQGPPGPEQRGTPGPPQGPGGMDWANAVPRQQHGEWRG</sequence>
<dbReference type="PROSITE" id="PS50090">
    <property type="entry name" value="MYB_LIKE"/>
    <property type="match status" value="1"/>
</dbReference>
<evidence type="ECO:0000256" key="1">
    <source>
        <dbReference type="SAM" id="MobiDB-lite"/>
    </source>
</evidence>
<feature type="region of interest" description="Disordered" evidence="1">
    <location>
        <begin position="1440"/>
        <end position="1459"/>
    </location>
</feature>
<feature type="compositionally biased region" description="Low complexity" evidence="1">
    <location>
        <begin position="516"/>
        <end position="530"/>
    </location>
</feature>
<feature type="compositionally biased region" description="Basic and acidic residues" evidence="1">
    <location>
        <begin position="202"/>
        <end position="277"/>
    </location>
</feature>
<feature type="compositionally biased region" description="Pro residues" evidence="1">
    <location>
        <begin position="66"/>
        <end position="79"/>
    </location>
</feature>
<feature type="region of interest" description="Disordered" evidence="1">
    <location>
        <begin position="1"/>
        <end position="783"/>
    </location>
</feature>
<feature type="compositionally biased region" description="Low complexity" evidence="1">
    <location>
        <begin position="1733"/>
        <end position="1748"/>
    </location>
</feature>
<dbReference type="GO" id="GO:0006357">
    <property type="term" value="P:regulation of transcription by RNA polymerase II"/>
    <property type="evidence" value="ECO:0007669"/>
    <property type="project" value="TreeGrafter"/>
</dbReference>
<organism evidence="3 4">
    <name type="scientific">Bimuria novae-zelandiae CBS 107.79</name>
    <dbReference type="NCBI Taxonomy" id="1447943"/>
    <lineage>
        <taxon>Eukaryota</taxon>
        <taxon>Fungi</taxon>
        <taxon>Dikarya</taxon>
        <taxon>Ascomycota</taxon>
        <taxon>Pezizomycotina</taxon>
        <taxon>Dothideomycetes</taxon>
        <taxon>Pleosporomycetidae</taxon>
        <taxon>Pleosporales</taxon>
        <taxon>Massarineae</taxon>
        <taxon>Didymosphaeriaceae</taxon>
        <taxon>Bimuria</taxon>
    </lineage>
</organism>
<feature type="compositionally biased region" description="Basic and acidic residues" evidence="1">
    <location>
        <begin position="888"/>
        <end position="897"/>
    </location>
</feature>
<evidence type="ECO:0000313" key="4">
    <source>
        <dbReference type="Proteomes" id="UP000800036"/>
    </source>
</evidence>
<feature type="compositionally biased region" description="Basic and acidic residues" evidence="1">
    <location>
        <begin position="710"/>
        <end position="725"/>
    </location>
</feature>
<feature type="compositionally biased region" description="Basic and acidic residues" evidence="1">
    <location>
        <begin position="1382"/>
        <end position="1395"/>
    </location>
</feature>
<accession>A0A6A5VBV8</accession>
<keyword evidence="4" id="KW-1185">Reference proteome</keyword>
<proteinExistence type="predicted"/>
<dbReference type="PANTHER" id="PTHR13992">
    <property type="entry name" value="NUCLEAR RECEPTOR CO-REPRESSOR RELATED NCOR"/>
    <property type="match status" value="1"/>
</dbReference>
<protein>
    <recommendedName>
        <fullName evidence="2">Myb-like domain-containing protein</fullName>
    </recommendedName>
</protein>
<feature type="compositionally biased region" description="Pro residues" evidence="1">
    <location>
        <begin position="1749"/>
        <end position="1758"/>
    </location>
</feature>
<dbReference type="InterPro" id="IPR009057">
    <property type="entry name" value="Homeodomain-like_sf"/>
</dbReference>
<feature type="compositionally biased region" description="Polar residues" evidence="1">
    <location>
        <begin position="1491"/>
        <end position="1501"/>
    </location>
</feature>
<dbReference type="Gene3D" id="1.10.10.60">
    <property type="entry name" value="Homeodomain-like"/>
    <property type="match status" value="2"/>
</dbReference>
<feature type="compositionally biased region" description="Basic and acidic residues" evidence="1">
    <location>
        <begin position="1516"/>
        <end position="1525"/>
    </location>
</feature>
<dbReference type="GO" id="GO:0000785">
    <property type="term" value="C:chromatin"/>
    <property type="evidence" value="ECO:0007669"/>
    <property type="project" value="TreeGrafter"/>
</dbReference>
<feature type="compositionally biased region" description="Acidic residues" evidence="1">
    <location>
        <begin position="861"/>
        <end position="871"/>
    </location>
</feature>
<feature type="compositionally biased region" description="Polar residues" evidence="1">
    <location>
        <begin position="177"/>
        <end position="188"/>
    </location>
</feature>
<dbReference type="InterPro" id="IPR001005">
    <property type="entry name" value="SANT/Myb"/>
</dbReference>
<dbReference type="GO" id="GO:0005654">
    <property type="term" value="C:nucleoplasm"/>
    <property type="evidence" value="ECO:0007669"/>
    <property type="project" value="UniProtKB-ARBA"/>
</dbReference>
<feature type="compositionally biased region" description="Polar residues" evidence="1">
    <location>
        <begin position="1662"/>
        <end position="1687"/>
    </location>
</feature>